<keyword evidence="2" id="KW-1185">Reference proteome</keyword>
<evidence type="ECO:0000313" key="2">
    <source>
        <dbReference type="Proteomes" id="UP001597263"/>
    </source>
</evidence>
<name>A0ABW3V1X1_9HYPH</name>
<reference evidence="2" key="1">
    <citation type="journal article" date="2019" name="Int. J. Syst. Evol. Microbiol.">
        <title>The Global Catalogue of Microorganisms (GCM) 10K type strain sequencing project: providing services to taxonomists for standard genome sequencing and annotation.</title>
        <authorList>
            <consortium name="The Broad Institute Genomics Platform"/>
            <consortium name="The Broad Institute Genome Sequencing Center for Infectious Disease"/>
            <person name="Wu L."/>
            <person name="Ma J."/>
        </authorList>
    </citation>
    <scope>NUCLEOTIDE SEQUENCE [LARGE SCALE GENOMIC DNA]</scope>
    <source>
        <strain evidence="2">CCUG 49584</strain>
    </source>
</reference>
<organism evidence="1 2">
    <name type="scientific">Pseudochrobactrum kiredjianiae</name>
    <dbReference type="NCBI Taxonomy" id="386305"/>
    <lineage>
        <taxon>Bacteria</taxon>
        <taxon>Pseudomonadati</taxon>
        <taxon>Pseudomonadota</taxon>
        <taxon>Alphaproteobacteria</taxon>
        <taxon>Hyphomicrobiales</taxon>
        <taxon>Brucellaceae</taxon>
        <taxon>Pseudochrobactrum</taxon>
    </lineage>
</organism>
<dbReference type="SUPFAM" id="SSF51735">
    <property type="entry name" value="NAD(P)-binding Rossmann-fold domains"/>
    <property type="match status" value="1"/>
</dbReference>
<comment type="caution">
    <text evidence="1">The sequence shown here is derived from an EMBL/GenBank/DDBJ whole genome shotgun (WGS) entry which is preliminary data.</text>
</comment>
<dbReference type="InterPro" id="IPR036291">
    <property type="entry name" value="NAD(P)-bd_dom_sf"/>
</dbReference>
<dbReference type="Proteomes" id="UP001597263">
    <property type="component" value="Unassembled WGS sequence"/>
</dbReference>
<evidence type="ECO:0000313" key="1">
    <source>
        <dbReference type="EMBL" id="MFD1226637.1"/>
    </source>
</evidence>
<dbReference type="EMBL" id="JBHTMA010000030">
    <property type="protein sequence ID" value="MFD1226637.1"/>
    <property type="molecule type" value="Genomic_DNA"/>
</dbReference>
<protein>
    <recommendedName>
        <fullName evidence="3">Saccharopine dehydrogenase</fullName>
    </recommendedName>
</protein>
<accession>A0ABW3V1X1</accession>
<dbReference type="PANTHER" id="PTHR43796">
    <property type="entry name" value="CARBOXYNORSPERMIDINE SYNTHASE"/>
    <property type="match status" value="1"/>
</dbReference>
<evidence type="ECO:0008006" key="3">
    <source>
        <dbReference type="Google" id="ProtNLM"/>
    </source>
</evidence>
<dbReference type="Gene3D" id="3.30.360.10">
    <property type="entry name" value="Dihydrodipicolinate Reductase, domain 2"/>
    <property type="match status" value="1"/>
</dbReference>
<proteinExistence type="predicted"/>
<gene>
    <name evidence="1" type="ORF">ACFQ35_05655</name>
</gene>
<dbReference type="Gene3D" id="3.40.50.720">
    <property type="entry name" value="NAD(P)-binding Rossmann-like Domain"/>
    <property type="match status" value="1"/>
</dbReference>
<sequence length="357" mass="38409">MTQRKIVLAGGSGIVGTQVAQMLKRRMPQSDLIIAGRNIETAQAVAFAVGGTALRIDVNAPVLPDTLDGSLIAGLTNDPSDHLLKLALVRGMPYVDITRWTERLKQGLVTAAGHGDLQAPAVFASAWMASLAGLMVRYASRDLPVIDTVTLDILFAVSDQAGPNSAAYMDRLSEPFYTLHNGQWTRRLGMLDGHLVSFENAGNHKTYRFDTPDQSSLPLITGAKTVDARIGFDDRKATVLLHLLVRSGIWSLLSRPMFDNVRKAILFNPGNGAEHRIKITVKGQDATGKPVTKILEINDPSGQTHLTALGAVLQIENLLSPAAPIAGSYLGEALLDPAYVVAQLKEENVSVTETFAE</sequence>
<dbReference type="PANTHER" id="PTHR43796:SF2">
    <property type="entry name" value="CARBOXYNORSPERMIDINE SYNTHASE"/>
    <property type="match status" value="1"/>
</dbReference>
<dbReference type="RefSeq" id="WP_289388365.1">
    <property type="nucleotide sequence ID" value="NZ_JAUCBM010000011.1"/>
</dbReference>